<dbReference type="KEGG" id="mcit:NCTC10181_00046"/>
<evidence type="ECO:0000313" key="1">
    <source>
        <dbReference type="EMBL" id="VEU74216.1"/>
    </source>
</evidence>
<keyword evidence="2" id="KW-1185">Reference proteome</keyword>
<accession>A0A449B0W3</accession>
<name>A0A449B0W3_9BACT</name>
<dbReference type="EMBL" id="LR215036">
    <property type="protein sequence ID" value="VEU74216.1"/>
    <property type="molecule type" value="Genomic_DNA"/>
</dbReference>
<dbReference type="Proteomes" id="UP000290985">
    <property type="component" value="Chromosome"/>
</dbReference>
<reference evidence="1 2" key="1">
    <citation type="submission" date="2019-01" db="EMBL/GenBank/DDBJ databases">
        <authorList>
            <consortium name="Pathogen Informatics"/>
        </authorList>
    </citation>
    <scope>NUCLEOTIDE SEQUENCE [LARGE SCALE GENOMIC DNA]</scope>
    <source>
        <strain evidence="1 2">NCTC10181</strain>
    </source>
</reference>
<dbReference type="RefSeq" id="WP_165177489.1">
    <property type="nucleotide sequence ID" value="NZ_CP101807.1"/>
</dbReference>
<organism evidence="1 2">
    <name type="scientific">Mycoplasmopsis citelli</name>
    <dbReference type="NCBI Taxonomy" id="171281"/>
    <lineage>
        <taxon>Bacteria</taxon>
        <taxon>Bacillati</taxon>
        <taxon>Mycoplasmatota</taxon>
        <taxon>Mycoplasmoidales</taxon>
        <taxon>Metamycoplasmataceae</taxon>
        <taxon>Mycoplasmopsis</taxon>
    </lineage>
</organism>
<proteinExistence type="predicted"/>
<dbReference type="AlphaFoldDB" id="A0A449B0W3"/>
<sequence>MNNIEILRNFVIYLNPKSLNTQKEFYLSGNFQTSDIQLANSTNENSLSYYLANCKEPLIELVFFSSDNYTLTQLFKYTVKQAFDYAKNLSNEPFDWEQLDLFFDSVMLNYNNYISYIEQDESKQNTFDLLVYIVSCLVKKHILINGNKRSIFSFVVVFLRNFCGLYLKWTKSMHLDDWEPEIQKSFQQLYADTMSEWVEKSKSENLDLIIKEFIIKNSIIWMG</sequence>
<evidence type="ECO:0008006" key="3">
    <source>
        <dbReference type="Google" id="ProtNLM"/>
    </source>
</evidence>
<gene>
    <name evidence="1" type="ORF">NCTC10181_00046</name>
</gene>
<protein>
    <recommendedName>
        <fullName evidence="3">Fido domain-containing protein</fullName>
    </recommendedName>
</protein>
<evidence type="ECO:0000313" key="2">
    <source>
        <dbReference type="Proteomes" id="UP000290985"/>
    </source>
</evidence>